<dbReference type="FunFam" id="1.10.10.10:FF:000001">
    <property type="entry name" value="LysR family transcriptional regulator"/>
    <property type="match status" value="1"/>
</dbReference>
<keyword evidence="4" id="KW-0804">Transcription</keyword>
<evidence type="ECO:0000256" key="2">
    <source>
        <dbReference type="ARBA" id="ARBA00023015"/>
    </source>
</evidence>
<dbReference type="InterPro" id="IPR036388">
    <property type="entry name" value="WH-like_DNA-bd_sf"/>
</dbReference>
<accession>A0A0W0TL52</accession>
<dbReference type="STRING" id="453.Lfee_2149"/>
<evidence type="ECO:0000259" key="5">
    <source>
        <dbReference type="PROSITE" id="PS50931"/>
    </source>
</evidence>
<dbReference type="AlphaFoldDB" id="A0A0W0TL52"/>
<evidence type="ECO:0000313" key="6">
    <source>
        <dbReference type="EMBL" id="KTC96351.1"/>
    </source>
</evidence>
<dbReference type="Pfam" id="PF03466">
    <property type="entry name" value="LysR_substrate"/>
    <property type="match status" value="1"/>
</dbReference>
<dbReference type="Gene3D" id="3.40.190.290">
    <property type="match status" value="1"/>
</dbReference>
<feature type="domain" description="HTH lysR-type" evidence="5">
    <location>
        <begin position="1"/>
        <end position="59"/>
    </location>
</feature>
<protein>
    <submittedName>
        <fullName evidence="6">Transcriptional regulator</fullName>
    </submittedName>
</protein>
<reference evidence="7 9" key="2">
    <citation type="submission" date="2018-06" db="EMBL/GenBank/DDBJ databases">
        <authorList>
            <consortium name="Pathogen Informatics"/>
            <person name="Doyle S."/>
        </authorList>
    </citation>
    <scope>NUCLEOTIDE SEQUENCE [LARGE SCALE GENOMIC DNA]</scope>
    <source>
        <strain evidence="7 9">NCTC12022</strain>
    </source>
</reference>
<dbReference type="PANTHER" id="PTHR30537:SF5">
    <property type="entry name" value="HTH-TYPE TRANSCRIPTIONAL ACTIVATOR TTDR-RELATED"/>
    <property type="match status" value="1"/>
</dbReference>
<dbReference type="InterPro" id="IPR058163">
    <property type="entry name" value="LysR-type_TF_proteobact-type"/>
</dbReference>
<name>A0A0W0TL52_9GAMM</name>
<comment type="similarity">
    <text evidence="1">Belongs to the LysR transcriptional regulatory family.</text>
</comment>
<reference evidence="6 8" key="1">
    <citation type="submission" date="2015-11" db="EMBL/GenBank/DDBJ databases">
        <title>Genomic analysis of 38 Legionella species identifies large and diverse effector repertoires.</title>
        <authorList>
            <person name="Burstein D."/>
            <person name="Amaro F."/>
            <person name="Zusman T."/>
            <person name="Lifshitz Z."/>
            <person name="Cohen O."/>
            <person name="Gilbert J.A."/>
            <person name="Pupko T."/>
            <person name="Shuman H.A."/>
            <person name="Segal G."/>
        </authorList>
    </citation>
    <scope>NUCLEOTIDE SEQUENCE [LARGE SCALE GENOMIC DNA]</scope>
    <source>
        <strain evidence="6 8">WO-44C</strain>
    </source>
</reference>
<evidence type="ECO:0000313" key="7">
    <source>
        <dbReference type="EMBL" id="SPX62531.1"/>
    </source>
</evidence>
<organism evidence="6 8">
    <name type="scientific">Legionella feeleii</name>
    <dbReference type="NCBI Taxonomy" id="453"/>
    <lineage>
        <taxon>Bacteria</taxon>
        <taxon>Pseudomonadati</taxon>
        <taxon>Pseudomonadota</taxon>
        <taxon>Gammaproteobacteria</taxon>
        <taxon>Legionellales</taxon>
        <taxon>Legionellaceae</taxon>
        <taxon>Legionella</taxon>
    </lineage>
</organism>
<dbReference type="SUPFAM" id="SSF53850">
    <property type="entry name" value="Periplasmic binding protein-like II"/>
    <property type="match status" value="1"/>
</dbReference>
<evidence type="ECO:0000256" key="4">
    <source>
        <dbReference type="ARBA" id="ARBA00023163"/>
    </source>
</evidence>
<dbReference type="InterPro" id="IPR000847">
    <property type="entry name" value="LysR_HTH_N"/>
</dbReference>
<evidence type="ECO:0000256" key="1">
    <source>
        <dbReference type="ARBA" id="ARBA00009437"/>
    </source>
</evidence>
<gene>
    <name evidence="7" type="primary">dmlR_2</name>
    <name evidence="6" type="ORF">Lfee_2149</name>
    <name evidence="7" type="ORF">NCTC12022_03292</name>
</gene>
<dbReference type="PANTHER" id="PTHR30537">
    <property type="entry name" value="HTH-TYPE TRANSCRIPTIONAL REGULATOR"/>
    <property type="match status" value="1"/>
</dbReference>
<evidence type="ECO:0000313" key="9">
    <source>
        <dbReference type="Proteomes" id="UP000251942"/>
    </source>
</evidence>
<dbReference type="PRINTS" id="PR00039">
    <property type="entry name" value="HTHLYSR"/>
</dbReference>
<keyword evidence="8" id="KW-1185">Reference proteome</keyword>
<dbReference type="Proteomes" id="UP000054698">
    <property type="component" value="Unassembled WGS sequence"/>
</dbReference>
<dbReference type="Pfam" id="PF00126">
    <property type="entry name" value="HTH_1"/>
    <property type="match status" value="1"/>
</dbReference>
<dbReference type="InterPro" id="IPR005119">
    <property type="entry name" value="LysR_subst-bd"/>
</dbReference>
<dbReference type="SUPFAM" id="SSF46785">
    <property type="entry name" value="Winged helix' DNA-binding domain"/>
    <property type="match status" value="1"/>
</dbReference>
<keyword evidence="2" id="KW-0805">Transcription regulation</keyword>
<dbReference type="EMBL" id="UASS01000039">
    <property type="protein sequence ID" value="SPX62531.1"/>
    <property type="molecule type" value="Genomic_DNA"/>
</dbReference>
<keyword evidence="3" id="KW-0238">DNA-binding</keyword>
<dbReference type="PROSITE" id="PS50931">
    <property type="entry name" value="HTH_LYSR"/>
    <property type="match status" value="1"/>
</dbReference>
<dbReference type="GO" id="GO:0003700">
    <property type="term" value="F:DNA-binding transcription factor activity"/>
    <property type="evidence" value="ECO:0007669"/>
    <property type="project" value="InterPro"/>
</dbReference>
<evidence type="ECO:0000313" key="8">
    <source>
        <dbReference type="Proteomes" id="UP000054698"/>
    </source>
</evidence>
<dbReference type="PATRIC" id="fig|453.4.peg.2352"/>
<proteinExistence type="inferred from homology"/>
<evidence type="ECO:0000256" key="3">
    <source>
        <dbReference type="ARBA" id="ARBA00023125"/>
    </source>
</evidence>
<dbReference type="EMBL" id="LNYB01000081">
    <property type="protein sequence ID" value="KTC96351.1"/>
    <property type="molecule type" value="Genomic_DNA"/>
</dbReference>
<dbReference type="Gene3D" id="1.10.10.10">
    <property type="entry name" value="Winged helix-like DNA-binding domain superfamily/Winged helix DNA-binding domain"/>
    <property type="match status" value="1"/>
</dbReference>
<sequence>MYNQGQVSCFLKVAELASFSMAAETLHLTVTAVSKQIKNLEQAIGEQLFLRTTRRVDLTEFGHLFYERCKAIEEQIQAVNRFIESNREEPQGELRVLVSTITAKEWVLQHLPAFINAYPLLDLELVFSEQDDELARTDIDIMVGFPVIPPATETLKYRKMFNVNNILCASKEFAARYGLPKDAEELPHFKIISHSLRKPAHFLPLADGGQLHCAKPILYMDNFEALNQACLAGVGLFLTGDILVKSWLASGDLVQVLGQYVFRHYEIFMFYRAYDFELPKIRAFVDFFTAKLA</sequence>
<dbReference type="InterPro" id="IPR036390">
    <property type="entry name" value="WH_DNA-bd_sf"/>
</dbReference>
<dbReference type="Proteomes" id="UP000251942">
    <property type="component" value="Unassembled WGS sequence"/>
</dbReference>
<dbReference type="RefSeq" id="WP_058446664.1">
    <property type="nucleotide sequence ID" value="NZ_CAAAHT010000001.1"/>
</dbReference>
<dbReference type="GO" id="GO:0003677">
    <property type="term" value="F:DNA binding"/>
    <property type="evidence" value="ECO:0007669"/>
    <property type="project" value="UniProtKB-KW"/>
</dbReference>